<feature type="compositionally biased region" description="Basic and acidic residues" evidence="1">
    <location>
        <begin position="452"/>
        <end position="470"/>
    </location>
</feature>
<dbReference type="InterPro" id="IPR041591">
    <property type="entry name" value="OCRE"/>
</dbReference>
<protein>
    <submittedName>
        <fullName evidence="4">G-patch domain-containing protein</fullName>
    </submittedName>
</protein>
<dbReference type="Pfam" id="PF17780">
    <property type="entry name" value="OCRE"/>
    <property type="match status" value="1"/>
</dbReference>
<name>A0A915BNQ6_PARUN</name>
<reference evidence="4" key="1">
    <citation type="submission" date="2022-11" db="UniProtKB">
        <authorList>
            <consortium name="WormBaseParasite"/>
        </authorList>
    </citation>
    <scope>IDENTIFICATION</scope>
</reference>
<evidence type="ECO:0000256" key="1">
    <source>
        <dbReference type="SAM" id="MobiDB-lite"/>
    </source>
</evidence>
<sequence>TRIHKLKDSQIKLTEVEFWESRHEVGCFELQRLRTSSSSMTNSGASQRIIEECNWPKRSIASYMPIMEVNENTEDDDRKRMKFDDCKLLTATTDEPLPCTSAAIDKSTTLTTTALSNFESERGNSEGTYDLSIADMIRDTVNEFLREFYLPGFVFNDEYQLYYNAETGYYFDQNTSLFYYPSTQCYYYYDEETNSYVFHSRVPTEQIWNIHSAKKHAVLVFGKSFTLGMSQEEVDIFECLHEMIGSIRDLDDGELETDTESEIDNTPQETDDEIQQLMQQERMEYAPCIRLIDTITSQLNIITICGAVIGESSCCDIRVDLNDISQREVVKVQYEESERTYTISSLQNECPILINDILLGVDERRPVQHGDIWRIGQHVFVAHIHHGDNTCSGCEPGLLADAHKAVENVPTARKMSSETLRRRNVRLLKAQYGLLEDDTSKLEPAIYKGSMREKRRQPLQDPSRIRHPDDTSIYSHCEAKPRAGCSIESVVLRKKTDAPKAIDETNKGYKLLCGMGWKEGAGLGRTMSGIKEPIISEQRCGRAGLGIKEERTTSEKVKPPAKVRILQITKERFDESREISFDDVFRDNSLL</sequence>
<feature type="domain" description="G-patch" evidence="2">
    <location>
        <begin position="504"/>
        <end position="550"/>
    </location>
</feature>
<dbReference type="CDD" id="cd16164">
    <property type="entry name" value="OCRE_VG5Q"/>
    <property type="match status" value="1"/>
</dbReference>
<dbReference type="PANTHER" id="PTHR23106">
    <property type="entry name" value="ANGIOGENIC FACTOR WITH G PATCH AND FHA DOMAINS 1"/>
    <property type="match status" value="1"/>
</dbReference>
<dbReference type="InterPro" id="IPR053027">
    <property type="entry name" value="AGGF1"/>
</dbReference>
<keyword evidence="3" id="KW-1185">Reference proteome</keyword>
<evidence type="ECO:0000313" key="3">
    <source>
        <dbReference type="Proteomes" id="UP000887569"/>
    </source>
</evidence>
<dbReference type="Pfam" id="PF01585">
    <property type="entry name" value="G-patch"/>
    <property type="match status" value="1"/>
</dbReference>
<accession>A0A915BNQ6</accession>
<dbReference type="AlphaFoldDB" id="A0A915BNQ6"/>
<dbReference type="WBParaSite" id="PgR049_g033_t02">
    <property type="protein sequence ID" value="PgR049_g033_t02"/>
    <property type="gene ID" value="PgR049_g033"/>
</dbReference>
<evidence type="ECO:0000259" key="2">
    <source>
        <dbReference type="PROSITE" id="PS50174"/>
    </source>
</evidence>
<dbReference type="PANTHER" id="PTHR23106:SF24">
    <property type="entry name" value="ANGIOGENIC FACTOR WITH G PATCH AND FHA DOMAINS 1"/>
    <property type="match status" value="1"/>
</dbReference>
<dbReference type="Proteomes" id="UP000887569">
    <property type="component" value="Unplaced"/>
</dbReference>
<evidence type="ECO:0000313" key="4">
    <source>
        <dbReference type="WBParaSite" id="PgR049_g033_t02"/>
    </source>
</evidence>
<dbReference type="InterPro" id="IPR035624">
    <property type="entry name" value="AGGF1_OCRE"/>
</dbReference>
<feature type="region of interest" description="Disordered" evidence="1">
    <location>
        <begin position="452"/>
        <end position="471"/>
    </location>
</feature>
<dbReference type="SUPFAM" id="SSF49879">
    <property type="entry name" value="SMAD/FHA domain"/>
    <property type="match status" value="1"/>
</dbReference>
<proteinExistence type="predicted"/>
<dbReference type="SMART" id="SM00443">
    <property type="entry name" value="G_patch"/>
    <property type="match status" value="1"/>
</dbReference>
<dbReference type="InterPro" id="IPR000467">
    <property type="entry name" value="G_patch_dom"/>
</dbReference>
<organism evidence="3 4">
    <name type="scientific">Parascaris univalens</name>
    <name type="common">Nematode worm</name>
    <dbReference type="NCBI Taxonomy" id="6257"/>
    <lineage>
        <taxon>Eukaryota</taxon>
        <taxon>Metazoa</taxon>
        <taxon>Ecdysozoa</taxon>
        <taxon>Nematoda</taxon>
        <taxon>Chromadorea</taxon>
        <taxon>Rhabditida</taxon>
        <taxon>Spirurina</taxon>
        <taxon>Ascaridomorpha</taxon>
        <taxon>Ascaridoidea</taxon>
        <taxon>Ascarididae</taxon>
        <taxon>Parascaris</taxon>
    </lineage>
</organism>
<dbReference type="InterPro" id="IPR008984">
    <property type="entry name" value="SMAD_FHA_dom_sf"/>
</dbReference>
<dbReference type="PROSITE" id="PS50174">
    <property type="entry name" value="G_PATCH"/>
    <property type="match status" value="1"/>
</dbReference>
<dbReference type="GO" id="GO:0003676">
    <property type="term" value="F:nucleic acid binding"/>
    <property type="evidence" value="ECO:0007669"/>
    <property type="project" value="InterPro"/>
</dbReference>